<name>A0ABW3MYR2_9MICO</name>
<protein>
    <submittedName>
        <fullName evidence="2">GNAT family N-acetyltransferase</fullName>
        <ecNumber evidence="2">2.3.-.-</ecNumber>
    </submittedName>
</protein>
<evidence type="ECO:0000313" key="3">
    <source>
        <dbReference type="Proteomes" id="UP001597046"/>
    </source>
</evidence>
<dbReference type="Proteomes" id="UP001597046">
    <property type="component" value="Unassembled WGS sequence"/>
</dbReference>
<dbReference type="InterPro" id="IPR000182">
    <property type="entry name" value="GNAT_dom"/>
</dbReference>
<dbReference type="RefSeq" id="WP_386052194.1">
    <property type="nucleotide sequence ID" value="NZ_JBHTKH010000004.1"/>
</dbReference>
<keyword evidence="2" id="KW-0012">Acyltransferase</keyword>
<dbReference type="EC" id="2.3.-.-" evidence="2"/>
<dbReference type="GO" id="GO:0016746">
    <property type="term" value="F:acyltransferase activity"/>
    <property type="evidence" value="ECO:0007669"/>
    <property type="project" value="UniProtKB-KW"/>
</dbReference>
<dbReference type="CDD" id="cd04301">
    <property type="entry name" value="NAT_SF"/>
    <property type="match status" value="1"/>
</dbReference>
<keyword evidence="3" id="KW-1185">Reference proteome</keyword>
<dbReference type="Gene3D" id="3.40.630.30">
    <property type="match status" value="1"/>
</dbReference>
<organism evidence="2 3">
    <name type="scientific">Terrabacter terrigena</name>
    <dbReference type="NCBI Taxonomy" id="574718"/>
    <lineage>
        <taxon>Bacteria</taxon>
        <taxon>Bacillati</taxon>
        <taxon>Actinomycetota</taxon>
        <taxon>Actinomycetes</taxon>
        <taxon>Micrococcales</taxon>
        <taxon>Intrasporangiaceae</taxon>
        <taxon>Terrabacter</taxon>
    </lineage>
</organism>
<feature type="domain" description="N-acetyltransferase" evidence="1">
    <location>
        <begin position="127"/>
        <end position="269"/>
    </location>
</feature>
<comment type="caution">
    <text evidence="2">The sequence shown here is derived from an EMBL/GenBank/DDBJ whole genome shotgun (WGS) entry which is preliminary data.</text>
</comment>
<dbReference type="EMBL" id="JBHTKH010000004">
    <property type="protein sequence ID" value="MFD1054295.1"/>
    <property type="molecule type" value="Genomic_DNA"/>
</dbReference>
<sequence length="269" mass="28747">MTRDDRRAWDAAAVLAASNAWSWVPDGAPHVANDEYLVVAYPQHFLTPTSARVFGSERDAAALADEICAVARGWGRDRLWWRLSEFTQPQGLEPELMTRGAGVVDRMDVLALSLDEGLPDLAVPGDVSVRRVTDEQTVRDAITVGNDAFGGADPTDDQVASALLEVERGLDDDSSGRWVAYVDGRPAGTGGYTLAGDVCRLWGGGTHSSLRGRGAYRAVLDARLRAAKAAGATLGLTHGVVGTSSPILRRTGFTRYGEERTLVLDLAPS</sequence>
<keyword evidence="2" id="KW-0808">Transferase</keyword>
<dbReference type="SUPFAM" id="SSF55729">
    <property type="entry name" value="Acyl-CoA N-acyltransferases (Nat)"/>
    <property type="match status" value="1"/>
</dbReference>
<accession>A0ABW3MYR2</accession>
<proteinExistence type="predicted"/>
<reference evidence="3" key="1">
    <citation type="journal article" date="2019" name="Int. J. Syst. Evol. Microbiol.">
        <title>The Global Catalogue of Microorganisms (GCM) 10K type strain sequencing project: providing services to taxonomists for standard genome sequencing and annotation.</title>
        <authorList>
            <consortium name="The Broad Institute Genomics Platform"/>
            <consortium name="The Broad Institute Genome Sequencing Center for Infectious Disease"/>
            <person name="Wu L."/>
            <person name="Ma J."/>
        </authorList>
    </citation>
    <scope>NUCLEOTIDE SEQUENCE [LARGE SCALE GENOMIC DNA]</scope>
    <source>
        <strain evidence="3">CCUG 57508</strain>
    </source>
</reference>
<dbReference type="InterPro" id="IPR016181">
    <property type="entry name" value="Acyl_CoA_acyltransferase"/>
</dbReference>
<dbReference type="PROSITE" id="PS51186">
    <property type="entry name" value="GNAT"/>
    <property type="match status" value="1"/>
</dbReference>
<gene>
    <name evidence="2" type="ORF">ACFQ2V_08260</name>
</gene>
<dbReference type="Pfam" id="PF00583">
    <property type="entry name" value="Acetyltransf_1"/>
    <property type="match status" value="1"/>
</dbReference>
<evidence type="ECO:0000259" key="1">
    <source>
        <dbReference type="PROSITE" id="PS51186"/>
    </source>
</evidence>
<evidence type="ECO:0000313" key="2">
    <source>
        <dbReference type="EMBL" id="MFD1054295.1"/>
    </source>
</evidence>